<keyword evidence="3" id="KW-0503">Monooxygenase</keyword>
<dbReference type="InterPro" id="IPR037069">
    <property type="entry name" value="AcylCoA_DH/ox_N_sf"/>
</dbReference>
<gene>
    <name evidence="3" type="ORF">GCM10023143_27160</name>
</gene>
<dbReference type="Gene3D" id="1.10.540.10">
    <property type="entry name" value="Acyl-CoA dehydrogenase/oxidase, N-terminal domain"/>
    <property type="match status" value="1"/>
</dbReference>
<name>A0ABP8G225_9BACT</name>
<comment type="caution">
    <text evidence="3">The sequence shown here is derived from an EMBL/GenBank/DDBJ whole genome shotgun (WGS) entry which is preliminary data.</text>
</comment>
<dbReference type="RefSeq" id="WP_344980222.1">
    <property type="nucleotide sequence ID" value="NZ_BAABFN010000007.1"/>
</dbReference>
<evidence type="ECO:0000256" key="1">
    <source>
        <dbReference type="ARBA" id="ARBA00023002"/>
    </source>
</evidence>
<dbReference type="Gene3D" id="2.40.110.10">
    <property type="entry name" value="Butyryl-CoA Dehydrogenase, subunit A, domain 2"/>
    <property type="match status" value="1"/>
</dbReference>
<dbReference type="GO" id="GO:0004497">
    <property type="term" value="F:monooxygenase activity"/>
    <property type="evidence" value="ECO:0007669"/>
    <property type="project" value="UniProtKB-KW"/>
</dbReference>
<keyword evidence="1" id="KW-0560">Oxidoreductase</keyword>
<dbReference type="Pfam" id="PF08028">
    <property type="entry name" value="Acyl-CoA_dh_2"/>
    <property type="match status" value="1"/>
</dbReference>
<dbReference type="SUPFAM" id="SSF56645">
    <property type="entry name" value="Acyl-CoA dehydrogenase NM domain-like"/>
    <property type="match status" value="1"/>
</dbReference>
<evidence type="ECO:0000313" key="3">
    <source>
        <dbReference type="EMBL" id="GAA4315667.1"/>
    </source>
</evidence>
<dbReference type="InterPro" id="IPR046373">
    <property type="entry name" value="Acyl-CoA_Oxase/DH_mid-dom_sf"/>
</dbReference>
<dbReference type="Gene3D" id="1.20.140.10">
    <property type="entry name" value="Butyryl-CoA Dehydrogenase, subunit A, domain 3"/>
    <property type="match status" value="1"/>
</dbReference>
<accession>A0ABP8G225</accession>
<dbReference type="InterPro" id="IPR013107">
    <property type="entry name" value="Acyl-CoA_DH_C"/>
</dbReference>
<sequence>MQTVPHPSAFLQPSFVKTLRQTAAAAEKSGKLHPRQLELIYAQRWFKLFVPRDYGGLQLTLPEALHTEESLAWADGSVGWTVTLCSGACWFVGFLPPDVAVRLFHDPEVCLAGSGRPSGRAICTGNGYEITGSWDYATGAPHATVFTVNCVLEKDGAVLRNEDGSPLIRSFWFLKDEVTLTENWQTTGMIATASHSFSVERLRVPSARCFRIDGASAFLKDPLYQYPFLQFAEATLVVNSSGMAAHFMELCHDQLTRKRQAPHSNAPRILLAEQLLEKSRNSWQRDRQSFYAAVQDSWDRLVTEGSVPPDALKAVSNTSRQLAATARKLVDELYPHCGLSAATAGTEINRVWRDFHTATQHSLLTYPTE</sequence>
<organism evidence="3 4">
    <name type="scientific">Compostibacter hankyongensis</name>
    <dbReference type="NCBI Taxonomy" id="1007089"/>
    <lineage>
        <taxon>Bacteria</taxon>
        <taxon>Pseudomonadati</taxon>
        <taxon>Bacteroidota</taxon>
        <taxon>Chitinophagia</taxon>
        <taxon>Chitinophagales</taxon>
        <taxon>Chitinophagaceae</taxon>
        <taxon>Compostibacter</taxon>
    </lineage>
</organism>
<keyword evidence="4" id="KW-1185">Reference proteome</keyword>
<proteinExistence type="predicted"/>
<dbReference type="InterPro" id="IPR009100">
    <property type="entry name" value="AcylCoA_DH/oxidase_NM_dom_sf"/>
</dbReference>
<protein>
    <submittedName>
        <fullName evidence="3">Flavin-dependent monooxygenase</fullName>
    </submittedName>
</protein>
<dbReference type="PIRSF" id="PIRSF016578">
    <property type="entry name" value="HsaA"/>
    <property type="match status" value="1"/>
</dbReference>
<dbReference type="Proteomes" id="UP001501207">
    <property type="component" value="Unassembled WGS sequence"/>
</dbReference>
<evidence type="ECO:0000313" key="4">
    <source>
        <dbReference type="Proteomes" id="UP001501207"/>
    </source>
</evidence>
<evidence type="ECO:0000259" key="2">
    <source>
        <dbReference type="Pfam" id="PF08028"/>
    </source>
</evidence>
<feature type="domain" description="Acyl-CoA dehydrogenase C-terminal" evidence="2">
    <location>
        <begin position="273"/>
        <end position="364"/>
    </location>
</feature>
<reference evidence="4" key="1">
    <citation type="journal article" date="2019" name="Int. J. Syst. Evol. Microbiol.">
        <title>The Global Catalogue of Microorganisms (GCM) 10K type strain sequencing project: providing services to taxonomists for standard genome sequencing and annotation.</title>
        <authorList>
            <consortium name="The Broad Institute Genomics Platform"/>
            <consortium name="The Broad Institute Genome Sequencing Center for Infectious Disease"/>
            <person name="Wu L."/>
            <person name="Ma J."/>
        </authorList>
    </citation>
    <scope>NUCLEOTIDE SEQUENCE [LARGE SCALE GENOMIC DNA]</scope>
    <source>
        <strain evidence="4">JCM 17664</strain>
    </source>
</reference>
<dbReference type="EMBL" id="BAABFN010000007">
    <property type="protein sequence ID" value="GAA4315667.1"/>
    <property type="molecule type" value="Genomic_DNA"/>
</dbReference>